<proteinExistence type="predicted"/>
<feature type="transmembrane region" description="Helical" evidence="1">
    <location>
        <begin position="12"/>
        <end position="31"/>
    </location>
</feature>
<evidence type="ECO:0000313" key="2">
    <source>
        <dbReference type="EMBL" id="MCJ2377129.1"/>
    </source>
</evidence>
<evidence type="ECO:0000256" key="1">
    <source>
        <dbReference type="SAM" id="Phobius"/>
    </source>
</evidence>
<evidence type="ECO:0000313" key="3">
    <source>
        <dbReference type="Proteomes" id="UP001139488"/>
    </source>
</evidence>
<feature type="transmembrane region" description="Helical" evidence="1">
    <location>
        <begin position="107"/>
        <end position="129"/>
    </location>
</feature>
<keyword evidence="1" id="KW-0472">Membrane</keyword>
<feature type="transmembrane region" description="Helical" evidence="1">
    <location>
        <begin position="417"/>
        <end position="439"/>
    </location>
</feature>
<organism evidence="2 3">
    <name type="scientific">Vibrio gelatinilyticus</name>
    <dbReference type="NCBI Taxonomy" id="2893468"/>
    <lineage>
        <taxon>Bacteria</taxon>
        <taxon>Pseudomonadati</taxon>
        <taxon>Pseudomonadota</taxon>
        <taxon>Gammaproteobacteria</taxon>
        <taxon>Vibrionales</taxon>
        <taxon>Vibrionaceae</taxon>
        <taxon>Vibrio</taxon>
    </lineage>
</organism>
<protein>
    <submittedName>
        <fullName evidence="2">Uncharacterized protein</fullName>
    </submittedName>
</protein>
<feature type="transmembrane region" description="Helical" evidence="1">
    <location>
        <begin position="136"/>
        <end position="156"/>
    </location>
</feature>
<dbReference type="Proteomes" id="UP001139488">
    <property type="component" value="Unassembled WGS sequence"/>
</dbReference>
<dbReference type="EMBL" id="JAJNNZ010000006">
    <property type="protein sequence ID" value="MCJ2377129.1"/>
    <property type="molecule type" value="Genomic_DNA"/>
</dbReference>
<keyword evidence="1" id="KW-1133">Transmembrane helix</keyword>
<comment type="caution">
    <text evidence="2">The sequence shown here is derived from an EMBL/GenBank/DDBJ whole genome shotgun (WGS) entry which is preliminary data.</text>
</comment>
<dbReference type="AlphaFoldDB" id="A0A9X1WI83"/>
<feature type="transmembrane region" description="Helical" evidence="1">
    <location>
        <begin position="262"/>
        <end position="279"/>
    </location>
</feature>
<feature type="transmembrane region" description="Helical" evidence="1">
    <location>
        <begin position="191"/>
        <end position="219"/>
    </location>
</feature>
<feature type="transmembrane region" description="Helical" evidence="1">
    <location>
        <begin position="286"/>
        <end position="304"/>
    </location>
</feature>
<feature type="transmembrane region" description="Helical" evidence="1">
    <location>
        <begin position="392"/>
        <end position="410"/>
    </location>
</feature>
<keyword evidence="1" id="KW-0812">Transmembrane</keyword>
<reference evidence="2" key="1">
    <citation type="submission" date="2021-11" db="EMBL/GenBank/DDBJ databases">
        <title>Vibrio ZSDE26 sp. nov. and Vibrio ZSDZ34 sp. nov., isolated from coastal seawater in Qingdao.</title>
        <authorList>
            <person name="Zhang P."/>
        </authorList>
    </citation>
    <scope>NUCLEOTIDE SEQUENCE</scope>
    <source>
        <strain evidence="2">ZSDZ34</strain>
    </source>
</reference>
<gene>
    <name evidence="2" type="ORF">LNL84_09845</name>
</gene>
<keyword evidence="3" id="KW-1185">Reference proteome</keyword>
<sequence length="576" mass="65195">MDTTSQTNAEDYRKLIAFAVLVWIVATIGAVNHSYPNIMSWQLGDNDNYMRLHQVETFLETKSWYQKPLEDFNPQDGRIMHWSRIPDLPIAASILLLGTFLDDPKNILATLFIIPSIYSLLFIISIGIFTYRFFNINIALTAIFITPFVAAYAKFLPGNIDHHGLQIVIFSVFLATLPIKGKKLNRNHLVFNSIAITLSLLIGLEVLPFIVIVLITLLVSNVNDEASYDFICVTSFSSSILGIIGLLTLEGFSGVTSQNFDTASSSLFILIFFCGFILYANKKIKLLLFLVIQSIVFLTLVYLVQPDLISSPYRNYPAILNDYWLEKVMEARPFYVSIQEDHISLMNVFISITTIIPIFSIIIKKVQHIKLVYISFIFSLLLVYFWQIRTILFSSILALPLMANIAYLGFNRMRTPVVRMLPIALSLPFATSILVYKLISEPRLEDQVKSTVYKIETLELINTSNIINKKIMTSVEVGAILLALSDNSIISAPYHRNINGNLLSIESFISHDIKSTLRALHDNRIDYIIVDKRDPHIKILSDNSKNHSLINLLLNNKPPNGISVITSNNNLTIYSL</sequence>
<feature type="transmembrane region" description="Helical" evidence="1">
    <location>
        <begin position="343"/>
        <end position="363"/>
    </location>
</feature>
<feature type="transmembrane region" description="Helical" evidence="1">
    <location>
        <begin position="370"/>
        <end position="386"/>
    </location>
</feature>
<dbReference type="RefSeq" id="WP_244357067.1">
    <property type="nucleotide sequence ID" value="NZ_JAJNNZ010000006.1"/>
</dbReference>
<name>A0A9X1WI83_9VIBR</name>
<accession>A0A9X1WI83</accession>